<proteinExistence type="predicted"/>
<accession>A0A3L9MBW8</accession>
<dbReference type="RefSeq" id="WP_121934983.1">
    <property type="nucleotide sequence ID" value="NZ_RDOJ01000012.1"/>
</dbReference>
<dbReference type="AlphaFoldDB" id="A0A3L9MBW8"/>
<evidence type="ECO:0000313" key="2">
    <source>
        <dbReference type="Proteomes" id="UP000275348"/>
    </source>
</evidence>
<reference evidence="1 2" key="1">
    <citation type="submission" date="2018-10" db="EMBL/GenBank/DDBJ databases">
        <authorList>
            <person name="Chen X."/>
        </authorList>
    </citation>
    <scope>NUCLEOTIDE SEQUENCE [LARGE SCALE GENOMIC DNA]</scope>
    <source>
        <strain evidence="1 2">YIM 102668</strain>
    </source>
</reference>
<dbReference type="Proteomes" id="UP000275348">
    <property type="component" value="Unassembled WGS sequence"/>
</dbReference>
<organism evidence="1 2">
    <name type="scientific">Faecalibacter macacae</name>
    <dbReference type="NCBI Taxonomy" id="1859289"/>
    <lineage>
        <taxon>Bacteria</taxon>
        <taxon>Pseudomonadati</taxon>
        <taxon>Bacteroidota</taxon>
        <taxon>Flavobacteriia</taxon>
        <taxon>Flavobacteriales</taxon>
        <taxon>Weeksellaceae</taxon>
        <taxon>Faecalibacter</taxon>
    </lineage>
</organism>
<gene>
    <name evidence="1" type="ORF">EAH69_09600</name>
</gene>
<keyword evidence="2" id="KW-1185">Reference proteome</keyword>
<dbReference type="NCBIfam" id="TIGR01200">
    <property type="entry name" value="GLPGLI"/>
    <property type="match status" value="1"/>
</dbReference>
<dbReference type="OrthoDB" id="713598at2"/>
<dbReference type="InterPro" id="IPR005901">
    <property type="entry name" value="GLPGLI"/>
</dbReference>
<comment type="caution">
    <text evidence="1">The sequence shown here is derived from an EMBL/GenBank/DDBJ whole genome shotgun (WGS) entry which is preliminary data.</text>
</comment>
<dbReference type="EMBL" id="RDOJ01000012">
    <property type="protein sequence ID" value="RLZ08764.1"/>
    <property type="molecule type" value="Genomic_DNA"/>
</dbReference>
<name>A0A3L9MBW8_9FLAO</name>
<dbReference type="Pfam" id="PF22252">
    <property type="entry name" value="PNGase_F-II_N"/>
    <property type="match status" value="1"/>
</dbReference>
<evidence type="ECO:0000313" key="1">
    <source>
        <dbReference type="EMBL" id="RLZ08764.1"/>
    </source>
</evidence>
<sequence length="232" mass="27213">MHFYLFHFFLQAQDDLIIDYELSIIQRQKDKTGVVDEFYKFLKEPKPYKLQITKGKSYYYKIDKILNNQGNKFKIIGNFTPNTFYDFTNNISKKEETIGNKTYIVSDSINVKYNYTLLRESSKYLGYNVKIATYKKDNWSIKVWYATDLPAKFGPEDYIGLPGLVLRVETFMNDSIEPNYIVKATNIQIVKNLELKPITKGIEISREKFKILNNELEAKQNSDNIGVETKID</sequence>
<protein>
    <submittedName>
        <fullName evidence="1">GLPGLI family protein</fullName>
    </submittedName>
</protein>